<accession>A0A5N6ZER9</accession>
<feature type="domain" description="C3H1-type" evidence="2">
    <location>
        <begin position="246"/>
        <end position="273"/>
    </location>
</feature>
<dbReference type="InterPro" id="IPR000571">
    <property type="entry name" value="Znf_CCCH"/>
</dbReference>
<dbReference type="Proteomes" id="UP000327118">
    <property type="component" value="Unassembled WGS sequence"/>
</dbReference>
<keyword evidence="4" id="KW-1185">Reference proteome</keyword>
<evidence type="ECO:0000313" key="3">
    <source>
        <dbReference type="EMBL" id="KAE8355673.1"/>
    </source>
</evidence>
<name>A0A5N6ZER9_9EURO</name>
<dbReference type="Pfam" id="PF25542">
    <property type="entry name" value="zf-CCCH_12"/>
    <property type="match status" value="1"/>
</dbReference>
<sequence length="471" mass="53460">MLGDAEIQALDNNLGTVLRDNQRHHENLQNLLEQFHLLLDNYSRLKSDYEEEKDAREKYKKLARGQFKDHLIKAGADGGITAARLLSDSIKGLLNDQLGSQADQCRIMVRIYSNILGLSKNLARAGLLGNEARSFSPFAASFTRSQDLFDYIDAGDKKEGADYKIREMFRLFADNNQCKHIFFAGCHDAGYLSLLTPYRGKTDRITLIKSASFHPEYEKLDLLVRELPAVFTSTSPSPMGGNIAATATRPVCKHFQKGICRFGKDCTKLHVMPNQQLSKLLDDTPNQPPSFAIKVRDQEYYARFLPRANPKSQEFIAINKDGERIDTYCPMPPPEEWEMYYRRAKRHKLCNKYQLGGECGNFNCEFDHSPIESACLNVMMYIMRQHLCSKGVGCRSIKCYLGHMCQKDGCKGTKPCKFSRQAHILSLQVTQWGMPIDHEEESPVSEGFSDGNSTTDLHNSFSYNIRDPVSF</sequence>
<evidence type="ECO:0000256" key="1">
    <source>
        <dbReference type="PROSITE-ProRule" id="PRU00723"/>
    </source>
</evidence>
<protein>
    <recommendedName>
        <fullName evidence="2">C3H1-type domain-containing protein</fullName>
    </recommendedName>
</protein>
<dbReference type="PROSITE" id="PS50103">
    <property type="entry name" value="ZF_C3H1"/>
    <property type="match status" value="1"/>
</dbReference>
<keyword evidence="1" id="KW-0479">Metal-binding</keyword>
<dbReference type="OrthoDB" id="2270193at2759"/>
<dbReference type="InterPro" id="IPR057683">
    <property type="entry name" value="DUF7923"/>
</dbReference>
<evidence type="ECO:0000259" key="2">
    <source>
        <dbReference type="PROSITE" id="PS50103"/>
    </source>
</evidence>
<organism evidence="3 4">
    <name type="scientific">Aspergillus coremiiformis</name>
    <dbReference type="NCBI Taxonomy" id="138285"/>
    <lineage>
        <taxon>Eukaryota</taxon>
        <taxon>Fungi</taxon>
        <taxon>Dikarya</taxon>
        <taxon>Ascomycota</taxon>
        <taxon>Pezizomycotina</taxon>
        <taxon>Eurotiomycetes</taxon>
        <taxon>Eurotiomycetidae</taxon>
        <taxon>Eurotiales</taxon>
        <taxon>Aspergillaceae</taxon>
        <taxon>Aspergillus</taxon>
        <taxon>Aspergillus subgen. Circumdati</taxon>
    </lineage>
</organism>
<keyword evidence="1" id="KW-0863">Zinc-finger</keyword>
<keyword evidence="1" id="KW-0862">Zinc</keyword>
<dbReference type="AlphaFoldDB" id="A0A5N6ZER9"/>
<dbReference type="Gene3D" id="3.30.1370.210">
    <property type="match status" value="1"/>
</dbReference>
<proteinExistence type="predicted"/>
<gene>
    <name evidence="3" type="ORF">BDV28DRAFT_162611</name>
</gene>
<dbReference type="Pfam" id="PF00642">
    <property type="entry name" value="zf-CCCH"/>
    <property type="match status" value="1"/>
</dbReference>
<dbReference type="InterPro" id="IPR057654">
    <property type="entry name" value="Znf-CCCH_tandem"/>
</dbReference>
<reference evidence="4" key="1">
    <citation type="submission" date="2019-04" db="EMBL/GenBank/DDBJ databases">
        <title>Friends and foes A comparative genomics studyof 23 Aspergillus species from section Flavi.</title>
        <authorList>
            <consortium name="DOE Joint Genome Institute"/>
            <person name="Kjaerbolling I."/>
            <person name="Vesth T."/>
            <person name="Frisvad J.C."/>
            <person name="Nybo J.L."/>
            <person name="Theobald S."/>
            <person name="Kildgaard S."/>
            <person name="Isbrandt T."/>
            <person name="Kuo A."/>
            <person name="Sato A."/>
            <person name="Lyhne E.K."/>
            <person name="Kogle M.E."/>
            <person name="Wiebenga A."/>
            <person name="Kun R.S."/>
            <person name="Lubbers R.J."/>
            <person name="Makela M.R."/>
            <person name="Barry K."/>
            <person name="Chovatia M."/>
            <person name="Clum A."/>
            <person name="Daum C."/>
            <person name="Haridas S."/>
            <person name="He G."/>
            <person name="LaButti K."/>
            <person name="Lipzen A."/>
            <person name="Mondo S."/>
            <person name="Riley R."/>
            <person name="Salamov A."/>
            <person name="Simmons B.A."/>
            <person name="Magnuson J.K."/>
            <person name="Henrissat B."/>
            <person name="Mortensen U.H."/>
            <person name="Larsen T.O."/>
            <person name="Devries R.P."/>
            <person name="Grigoriev I.V."/>
            <person name="Machida M."/>
            <person name="Baker S.E."/>
            <person name="Andersen M.R."/>
        </authorList>
    </citation>
    <scope>NUCLEOTIDE SEQUENCE [LARGE SCALE GENOMIC DNA]</scope>
    <source>
        <strain evidence="4">CBS 553.77</strain>
    </source>
</reference>
<dbReference type="GO" id="GO:0008270">
    <property type="term" value="F:zinc ion binding"/>
    <property type="evidence" value="ECO:0007669"/>
    <property type="project" value="UniProtKB-KW"/>
</dbReference>
<dbReference type="SMART" id="SM00356">
    <property type="entry name" value="ZnF_C3H1"/>
    <property type="match status" value="2"/>
</dbReference>
<evidence type="ECO:0000313" key="4">
    <source>
        <dbReference type="Proteomes" id="UP000327118"/>
    </source>
</evidence>
<dbReference type="PANTHER" id="PTHR37543">
    <property type="entry name" value="CCCH ZINC FINGER DNA BINDING PROTEIN (AFU_ORTHOLOGUE AFUA_5G12760)"/>
    <property type="match status" value="1"/>
</dbReference>
<dbReference type="EMBL" id="ML739048">
    <property type="protein sequence ID" value="KAE8355673.1"/>
    <property type="molecule type" value="Genomic_DNA"/>
</dbReference>
<dbReference type="Pfam" id="PF25543">
    <property type="entry name" value="zf-CCCH_tandem"/>
    <property type="match status" value="1"/>
</dbReference>
<dbReference type="PANTHER" id="PTHR37543:SF1">
    <property type="entry name" value="CCCH ZINC FINGER DNA BINDING PROTEIN (AFU_ORTHOLOGUE AFUA_5G12760)"/>
    <property type="match status" value="1"/>
</dbReference>
<dbReference type="Pfam" id="PF25540">
    <property type="entry name" value="DUF7923"/>
    <property type="match status" value="1"/>
</dbReference>
<feature type="zinc finger region" description="C3H1-type" evidence="1">
    <location>
        <begin position="246"/>
        <end position="273"/>
    </location>
</feature>